<gene>
    <name evidence="2" type="ORF">HOP40_33635</name>
</gene>
<feature type="transmembrane region" description="Helical" evidence="1">
    <location>
        <begin position="116"/>
        <end position="136"/>
    </location>
</feature>
<proteinExistence type="predicted"/>
<keyword evidence="3" id="KW-1185">Reference proteome</keyword>
<reference evidence="2 3" key="1">
    <citation type="submission" date="2020-05" db="EMBL/GenBank/DDBJ databases">
        <authorList>
            <person name="Mo P."/>
        </authorList>
    </citation>
    <scope>NUCLEOTIDE SEQUENCE [LARGE SCALE GENOMIC DNA]</scope>
    <source>
        <strain evidence="2 3">Gen01</strain>
    </source>
</reference>
<evidence type="ECO:0000313" key="2">
    <source>
        <dbReference type="EMBL" id="QJY50097.1"/>
    </source>
</evidence>
<keyword evidence="1" id="KW-1133">Transmembrane helix</keyword>
<protein>
    <submittedName>
        <fullName evidence="2">DUF1772 domain-containing protein</fullName>
    </submittedName>
</protein>
<dbReference type="RefSeq" id="WP_172167206.1">
    <property type="nucleotide sequence ID" value="NZ_CP053564.1"/>
</dbReference>
<dbReference type="EMBL" id="CP053564">
    <property type="protein sequence ID" value="QJY50097.1"/>
    <property type="molecule type" value="Genomic_DNA"/>
</dbReference>
<sequence>MLWLLVHLVTTAVLAGVGWVVQVVVYPAFALVGPAEWPDYHRRHVARIGWVVGPPWLVQGVSVGMLLLASPWEYALLGVLAAAGVALTVLAAVPAHEGLDGDRDLRILLRANLLRSLVWSAATVVSAVQLASALPFSP</sequence>
<name>A0A6M6JSU2_9PSEU</name>
<keyword evidence="1" id="KW-0472">Membrane</keyword>
<accession>A0A6M6JSU2</accession>
<keyword evidence="1" id="KW-0812">Transmembrane</keyword>
<dbReference type="Proteomes" id="UP000505377">
    <property type="component" value="Chromosome"/>
</dbReference>
<organism evidence="2 3">
    <name type="scientific">Pseudonocardia broussonetiae</name>
    <dbReference type="NCBI Taxonomy" id="2736640"/>
    <lineage>
        <taxon>Bacteria</taxon>
        <taxon>Bacillati</taxon>
        <taxon>Actinomycetota</taxon>
        <taxon>Actinomycetes</taxon>
        <taxon>Pseudonocardiales</taxon>
        <taxon>Pseudonocardiaceae</taxon>
        <taxon>Pseudonocardia</taxon>
    </lineage>
</organism>
<feature type="transmembrane region" description="Helical" evidence="1">
    <location>
        <begin position="12"/>
        <end position="33"/>
    </location>
</feature>
<feature type="transmembrane region" description="Helical" evidence="1">
    <location>
        <begin position="45"/>
        <end position="68"/>
    </location>
</feature>
<feature type="transmembrane region" description="Helical" evidence="1">
    <location>
        <begin position="74"/>
        <end position="95"/>
    </location>
</feature>
<dbReference type="AlphaFoldDB" id="A0A6M6JSU2"/>
<evidence type="ECO:0000256" key="1">
    <source>
        <dbReference type="SAM" id="Phobius"/>
    </source>
</evidence>
<evidence type="ECO:0000313" key="3">
    <source>
        <dbReference type="Proteomes" id="UP000505377"/>
    </source>
</evidence>
<dbReference type="KEGG" id="pbro:HOP40_33635"/>